<reference evidence="8" key="1">
    <citation type="submission" date="2020-06" db="EMBL/GenBank/DDBJ databases">
        <authorList>
            <person name="Li T."/>
            <person name="Hu X."/>
            <person name="Zhang T."/>
            <person name="Song X."/>
            <person name="Zhang H."/>
            <person name="Dai N."/>
            <person name="Sheng W."/>
            <person name="Hou X."/>
            <person name="Wei L."/>
        </authorList>
    </citation>
    <scope>NUCLEOTIDE SEQUENCE</scope>
    <source>
        <strain evidence="8">KEN8</strain>
        <tissue evidence="8">Leaf</tissue>
    </source>
</reference>
<feature type="domain" description="Protein kinase" evidence="7">
    <location>
        <begin position="1"/>
        <end position="110"/>
    </location>
</feature>
<name>A0AAW2PBD2_9LAMI</name>
<evidence type="ECO:0000256" key="2">
    <source>
        <dbReference type="ARBA" id="ARBA00022679"/>
    </source>
</evidence>
<evidence type="ECO:0000256" key="3">
    <source>
        <dbReference type="ARBA" id="ARBA00022741"/>
    </source>
</evidence>
<dbReference type="InterPro" id="IPR000719">
    <property type="entry name" value="Prot_kinase_dom"/>
</dbReference>
<proteinExistence type="inferred from homology"/>
<comment type="similarity">
    <text evidence="1">Belongs to the protein kinase superfamily. STE Ser/Thr protein kinase family. MAP kinase kinase kinase subfamily.</text>
</comment>
<dbReference type="GO" id="GO:0004709">
    <property type="term" value="F:MAP kinase kinase kinase activity"/>
    <property type="evidence" value="ECO:0007669"/>
    <property type="project" value="TreeGrafter"/>
</dbReference>
<dbReference type="EMBL" id="JACGWM010000009">
    <property type="protein sequence ID" value="KAL0351956.1"/>
    <property type="molecule type" value="Genomic_DNA"/>
</dbReference>
<dbReference type="AlphaFoldDB" id="A0AAW2PBD2"/>
<dbReference type="PANTHER" id="PTHR48016">
    <property type="entry name" value="MAP KINASE KINASE KINASE SSK2-RELATED-RELATED"/>
    <property type="match status" value="1"/>
</dbReference>
<dbReference type="SUPFAM" id="SSF56112">
    <property type="entry name" value="Protein kinase-like (PK-like)"/>
    <property type="match status" value="1"/>
</dbReference>
<comment type="caution">
    <text evidence="8">The sequence shown here is derived from an EMBL/GenBank/DDBJ whole genome shotgun (WGS) entry which is preliminary data.</text>
</comment>
<dbReference type="Gene3D" id="1.10.510.10">
    <property type="entry name" value="Transferase(Phosphotransferase) domain 1"/>
    <property type="match status" value="1"/>
</dbReference>
<feature type="region of interest" description="Disordered" evidence="6">
    <location>
        <begin position="138"/>
        <end position="195"/>
    </location>
</feature>
<dbReference type="GO" id="GO:0005524">
    <property type="term" value="F:ATP binding"/>
    <property type="evidence" value="ECO:0007669"/>
    <property type="project" value="UniProtKB-KW"/>
</dbReference>
<keyword evidence="2" id="KW-0808">Transferase</keyword>
<evidence type="ECO:0000313" key="8">
    <source>
        <dbReference type="EMBL" id="KAL0351956.1"/>
    </source>
</evidence>
<keyword evidence="4 8" id="KW-0418">Kinase</keyword>
<protein>
    <submittedName>
        <fullName evidence="8">Mitogen-activated protein kinase kinase kinase</fullName>
    </submittedName>
</protein>
<dbReference type="GO" id="GO:0005737">
    <property type="term" value="C:cytoplasm"/>
    <property type="evidence" value="ECO:0007669"/>
    <property type="project" value="TreeGrafter"/>
</dbReference>
<accession>A0AAW2PBD2</accession>
<evidence type="ECO:0000256" key="4">
    <source>
        <dbReference type="ARBA" id="ARBA00022777"/>
    </source>
</evidence>
<evidence type="ECO:0000256" key="5">
    <source>
        <dbReference type="ARBA" id="ARBA00022840"/>
    </source>
</evidence>
<dbReference type="InterPro" id="IPR050538">
    <property type="entry name" value="MAP_kinase_kinase_kinase"/>
</dbReference>
<reference evidence="8" key="2">
    <citation type="journal article" date="2024" name="Plant">
        <title>Genomic evolution and insights into agronomic trait innovations of Sesamum species.</title>
        <authorList>
            <person name="Miao H."/>
            <person name="Wang L."/>
            <person name="Qu L."/>
            <person name="Liu H."/>
            <person name="Sun Y."/>
            <person name="Le M."/>
            <person name="Wang Q."/>
            <person name="Wei S."/>
            <person name="Zheng Y."/>
            <person name="Lin W."/>
            <person name="Duan Y."/>
            <person name="Cao H."/>
            <person name="Xiong S."/>
            <person name="Wang X."/>
            <person name="Wei L."/>
            <person name="Li C."/>
            <person name="Ma Q."/>
            <person name="Ju M."/>
            <person name="Zhao R."/>
            <person name="Li G."/>
            <person name="Mu C."/>
            <person name="Tian Q."/>
            <person name="Mei H."/>
            <person name="Zhang T."/>
            <person name="Gao T."/>
            <person name="Zhang H."/>
        </authorList>
    </citation>
    <scope>NUCLEOTIDE SEQUENCE</scope>
    <source>
        <strain evidence="8">KEN8</strain>
    </source>
</reference>
<keyword evidence="5" id="KW-0067">ATP-binding</keyword>
<dbReference type="Pfam" id="PF00069">
    <property type="entry name" value="Pkinase"/>
    <property type="match status" value="1"/>
</dbReference>
<organism evidence="8">
    <name type="scientific">Sesamum calycinum</name>
    <dbReference type="NCBI Taxonomy" id="2727403"/>
    <lineage>
        <taxon>Eukaryota</taxon>
        <taxon>Viridiplantae</taxon>
        <taxon>Streptophyta</taxon>
        <taxon>Embryophyta</taxon>
        <taxon>Tracheophyta</taxon>
        <taxon>Spermatophyta</taxon>
        <taxon>Magnoliopsida</taxon>
        <taxon>eudicotyledons</taxon>
        <taxon>Gunneridae</taxon>
        <taxon>Pentapetalae</taxon>
        <taxon>asterids</taxon>
        <taxon>lamiids</taxon>
        <taxon>Lamiales</taxon>
        <taxon>Pedaliaceae</taxon>
        <taxon>Sesamum</taxon>
    </lineage>
</organism>
<gene>
    <name evidence="8" type="ORF">Scaly_1584300</name>
</gene>
<dbReference type="PANTHER" id="PTHR48016:SF12">
    <property type="entry name" value="PROTEIN KINASE DOMAIN-CONTAINING PROTEIN"/>
    <property type="match status" value="1"/>
</dbReference>
<evidence type="ECO:0000256" key="6">
    <source>
        <dbReference type="SAM" id="MobiDB-lite"/>
    </source>
</evidence>
<dbReference type="InterPro" id="IPR011009">
    <property type="entry name" value="Kinase-like_dom_sf"/>
</dbReference>
<dbReference type="PROSITE" id="PS50011">
    <property type="entry name" value="PROTEIN_KINASE_DOM"/>
    <property type="match status" value="1"/>
</dbReference>
<evidence type="ECO:0000259" key="7">
    <source>
        <dbReference type="PROSITE" id="PS50011"/>
    </source>
</evidence>
<keyword evidence="3" id="KW-0547">Nucleotide-binding</keyword>
<evidence type="ECO:0000256" key="1">
    <source>
        <dbReference type="ARBA" id="ARBA00006529"/>
    </source>
</evidence>
<feature type="compositionally biased region" description="Polar residues" evidence="6">
    <location>
        <begin position="138"/>
        <end position="157"/>
    </location>
</feature>
<sequence length="240" mass="26235">MGHDIDLSLKGTPHWMAPEVLQAAMRKDGNPEMAYGVDIWSLGCTVIEMLTGRPLGASIMGKGLPSLVLSETARRKPAPSTLSCRFLTSCSRASFPTKVQDLAGFVQDFSGIKLHDVESPNVWSRPNKDVMPLSSVTRIQQGKTPPHNGETSRQSCPESPDLVAASHHSPRSTLEALPRISSPERNRSSNNISPSNVQNNLLLRAVNNSVYSFSCKGNLTLLMPERKKQSCNAQEETNQQ</sequence>